<dbReference type="InterPro" id="IPR036388">
    <property type="entry name" value="WH-like_DNA-bd_sf"/>
</dbReference>
<dbReference type="Gene3D" id="3.90.79.10">
    <property type="entry name" value="Nucleoside Triphosphate Pyrophosphohydrolase"/>
    <property type="match status" value="1"/>
</dbReference>
<name>A0A2X2J2D0_SPHMU</name>
<accession>A0A2X2J2D0</accession>
<dbReference type="SUPFAM" id="SSF55811">
    <property type="entry name" value="Nudix"/>
    <property type="match status" value="1"/>
</dbReference>
<evidence type="ECO:0000313" key="2">
    <source>
        <dbReference type="Proteomes" id="UP000251241"/>
    </source>
</evidence>
<dbReference type="AlphaFoldDB" id="A0A2X2J2D0"/>
<dbReference type="InterPro" id="IPR054105">
    <property type="entry name" value="WHD_NrtR"/>
</dbReference>
<dbReference type="PANTHER" id="PTHR43736:SF4">
    <property type="entry name" value="SLR1690 PROTEIN"/>
    <property type="match status" value="1"/>
</dbReference>
<dbReference type="EMBL" id="UAUU01000008">
    <property type="protein sequence ID" value="SPZ85733.1"/>
    <property type="molecule type" value="Genomic_DNA"/>
</dbReference>
<sequence>MDFRTQLINASAESYEKFLPHISVDTVVFGFDQGSLRILLLKMNYNKEWFLPGGYVGKEEDTDEAVKRVLYERSGVKDIFLEEFAVFGCPQRSQQSFADYPDTLWNKQRFISIGYYALVNYKHVIPQPDSLSETCQWIDFRDITELNITMDHRKIINKALRTLRERLSYKPIGYNLLPDKFTLTDLQGLYETVLGKKLNRGNFYRKMKNMGILQKLDEQRKGGAHKAPDLYKFNVETYNTILQEGLNTW</sequence>
<evidence type="ECO:0000313" key="1">
    <source>
        <dbReference type="EMBL" id="SPZ85733.1"/>
    </source>
</evidence>
<dbReference type="PANTHER" id="PTHR43736">
    <property type="entry name" value="ADP-RIBOSE PYROPHOSPHATASE"/>
    <property type="match status" value="1"/>
</dbReference>
<reference evidence="1 2" key="1">
    <citation type="submission" date="2018-06" db="EMBL/GenBank/DDBJ databases">
        <authorList>
            <consortium name="Pathogen Informatics"/>
            <person name="Doyle S."/>
        </authorList>
    </citation>
    <scope>NUCLEOTIDE SEQUENCE [LARGE SCALE GENOMIC DNA]</scope>
    <source>
        <strain evidence="1 2">NCTC11343</strain>
    </source>
</reference>
<dbReference type="Pfam" id="PF21906">
    <property type="entry name" value="WHD_NrtR"/>
    <property type="match status" value="1"/>
</dbReference>
<dbReference type="Gene3D" id="1.10.10.10">
    <property type="entry name" value="Winged helix-like DNA-binding domain superfamily/Winged helix DNA-binding domain"/>
    <property type="match status" value="1"/>
</dbReference>
<dbReference type="RefSeq" id="WP_112374665.1">
    <property type="nucleotide sequence ID" value="NZ_CP069793.1"/>
</dbReference>
<dbReference type="SUPFAM" id="SSF46785">
    <property type="entry name" value="Winged helix' DNA-binding domain"/>
    <property type="match status" value="1"/>
</dbReference>
<dbReference type="GeneID" id="97180966"/>
<organism evidence="1 2">
    <name type="scientific">Sphingobacterium multivorum</name>
    <dbReference type="NCBI Taxonomy" id="28454"/>
    <lineage>
        <taxon>Bacteria</taxon>
        <taxon>Pseudomonadati</taxon>
        <taxon>Bacteroidota</taxon>
        <taxon>Sphingobacteriia</taxon>
        <taxon>Sphingobacteriales</taxon>
        <taxon>Sphingobacteriaceae</taxon>
        <taxon>Sphingobacterium</taxon>
    </lineage>
</organism>
<dbReference type="PROSITE" id="PS51462">
    <property type="entry name" value="NUDIX"/>
    <property type="match status" value="1"/>
</dbReference>
<dbReference type="InterPro" id="IPR036390">
    <property type="entry name" value="WH_DNA-bd_sf"/>
</dbReference>
<dbReference type="Pfam" id="PF00293">
    <property type="entry name" value="NUDIX"/>
    <property type="match status" value="1"/>
</dbReference>
<dbReference type="Proteomes" id="UP000251241">
    <property type="component" value="Unassembled WGS sequence"/>
</dbReference>
<dbReference type="InterPro" id="IPR000086">
    <property type="entry name" value="NUDIX_hydrolase_dom"/>
</dbReference>
<dbReference type="InterPro" id="IPR015797">
    <property type="entry name" value="NUDIX_hydrolase-like_dom_sf"/>
</dbReference>
<proteinExistence type="predicted"/>
<dbReference type="CDD" id="cd18873">
    <property type="entry name" value="NUDIX_NadM_like"/>
    <property type="match status" value="1"/>
</dbReference>
<protein>
    <submittedName>
        <fullName evidence="1">Uncharacterized conserved protein</fullName>
    </submittedName>
</protein>
<gene>
    <name evidence="1" type="ORF">NCTC11343_02295</name>
</gene>